<comment type="caution">
    <text evidence="11">The sequence shown here is derived from an EMBL/GenBank/DDBJ whole genome shotgun (WGS) entry which is preliminary data.</text>
</comment>
<evidence type="ECO:0000256" key="1">
    <source>
        <dbReference type="ARBA" id="ARBA00001927"/>
    </source>
</evidence>
<evidence type="ECO:0000256" key="6">
    <source>
        <dbReference type="ARBA" id="ARBA00023014"/>
    </source>
</evidence>
<dbReference type="InterPro" id="IPR001080">
    <property type="entry name" value="3Fe4S_ferredoxin"/>
</dbReference>
<evidence type="ECO:0000256" key="2">
    <source>
        <dbReference type="ARBA" id="ARBA00022448"/>
    </source>
</evidence>
<organism evidence="11 12">
    <name type="scientific">Nocardia fusca</name>
    <dbReference type="NCBI Taxonomy" id="941183"/>
    <lineage>
        <taxon>Bacteria</taxon>
        <taxon>Bacillati</taxon>
        <taxon>Actinomycetota</taxon>
        <taxon>Actinomycetes</taxon>
        <taxon>Mycobacteriales</taxon>
        <taxon>Nocardiaceae</taxon>
        <taxon>Nocardia</taxon>
    </lineage>
</organism>
<dbReference type="Gene3D" id="3.30.70.20">
    <property type="match status" value="1"/>
</dbReference>
<evidence type="ECO:0000256" key="3">
    <source>
        <dbReference type="ARBA" id="ARBA00022723"/>
    </source>
</evidence>
<feature type="domain" description="4Fe-4S ferredoxin-type" evidence="10">
    <location>
        <begin position="23"/>
        <end position="51"/>
    </location>
</feature>
<dbReference type="PRINTS" id="PR00352">
    <property type="entry name" value="3FE4SFRDOXIN"/>
</dbReference>
<evidence type="ECO:0000256" key="8">
    <source>
        <dbReference type="RuleBase" id="RU368020"/>
    </source>
</evidence>
<keyword evidence="3 8" id="KW-0479">Metal-binding</keyword>
<accession>A0ABV3F8S8</accession>
<dbReference type="Proteomes" id="UP001551658">
    <property type="component" value="Unassembled WGS sequence"/>
</dbReference>
<evidence type="ECO:0000256" key="5">
    <source>
        <dbReference type="ARBA" id="ARBA00023004"/>
    </source>
</evidence>
<dbReference type="InterPro" id="IPR051269">
    <property type="entry name" value="Fe-S_cluster_ET"/>
</dbReference>
<comment type="cofactor">
    <cofactor evidence="1">
        <name>[3Fe-4S] cluster</name>
        <dbReference type="ChEBI" id="CHEBI:21137"/>
    </cofactor>
</comment>
<evidence type="ECO:0000256" key="7">
    <source>
        <dbReference type="ARBA" id="ARBA00023291"/>
    </source>
</evidence>
<keyword evidence="4 8" id="KW-0249">Electron transport</keyword>
<keyword evidence="5 8" id="KW-0408">Iron</keyword>
<dbReference type="InterPro" id="IPR017896">
    <property type="entry name" value="4Fe4S_Fe-S-bd"/>
</dbReference>
<keyword evidence="12" id="KW-1185">Reference proteome</keyword>
<keyword evidence="2 8" id="KW-0813">Transport</keyword>
<gene>
    <name evidence="11" type="ORF">AB0H72_14995</name>
</gene>
<comment type="function">
    <text evidence="8">Ferredoxins are iron-sulfur proteins that transfer electrons in a wide variety of metabolic reactions.</text>
</comment>
<evidence type="ECO:0000259" key="10">
    <source>
        <dbReference type="PROSITE" id="PS51379"/>
    </source>
</evidence>
<dbReference type="PANTHER" id="PTHR36923">
    <property type="entry name" value="FERREDOXIN"/>
    <property type="match status" value="1"/>
</dbReference>
<keyword evidence="7" id="KW-0003">3Fe-4S</keyword>
<evidence type="ECO:0000256" key="4">
    <source>
        <dbReference type="ARBA" id="ARBA00022982"/>
    </source>
</evidence>
<reference evidence="11 12" key="1">
    <citation type="submission" date="2024-06" db="EMBL/GenBank/DDBJ databases">
        <title>The Natural Products Discovery Center: Release of the First 8490 Sequenced Strains for Exploring Actinobacteria Biosynthetic Diversity.</title>
        <authorList>
            <person name="Kalkreuter E."/>
            <person name="Kautsar S.A."/>
            <person name="Yang D."/>
            <person name="Bader C.D."/>
            <person name="Teijaro C.N."/>
            <person name="Fluegel L."/>
            <person name="Davis C.M."/>
            <person name="Simpson J.R."/>
            <person name="Lauterbach L."/>
            <person name="Steele A.D."/>
            <person name="Gui C."/>
            <person name="Meng S."/>
            <person name="Li G."/>
            <person name="Viehrig K."/>
            <person name="Ye F."/>
            <person name="Su P."/>
            <person name="Kiefer A.F."/>
            <person name="Nichols A."/>
            <person name="Cepeda A.J."/>
            <person name="Yan W."/>
            <person name="Fan B."/>
            <person name="Jiang Y."/>
            <person name="Adhikari A."/>
            <person name="Zheng C.-J."/>
            <person name="Schuster L."/>
            <person name="Cowan T.M."/>
            <person name="Smanski M.J."/>
            <person name="Chevrette M.G."/>
            <person name="De Carvalho L.P.S."/>
            <person name="Shen B."/>
        </authorList>
    </citation>
    <scope>NUCLEOTIDE SEQUENCE [LARGE SCALE GENOMIC DNA]</scope>
    <source>
        <strain evidence="11 12">NPDC050671</strain>
    </source>
</reference>
<proteinExistence type="predicted"/>
<feature type="compositionally biased region" description="Polar residues" evidence="9">
    <location>
        <begin position="1"/>
        <end position="11"/>
    </location>
</feature>
<evidence type="ECO:0000313" key="12">
    <source>
        <dbReference type="Proteomes" id="UP001551658"/>
    </source>
</evidence>
<evidence type="ECO:0000256" key="9">
    <source>
        <dbReference type="SAM" id="MobiDB-lite"/>
    </source>
</evidence>
<dbReference type="PANTHER" id="PTHR36923:SF3">
    <property type="entry name" value="FERREDOXIN"/>
    <property type="match status" value="1"/>
</dbReference>
<keyword evidence="6 8" id="KW-0411">Iron-sulfur</keyword>
<sequence>MTRSARATTGPDSPVTRREGAPMELVVDRERCIGAGMCALLAPEVFDQDEADGRVLLLDPAPPATHHPAAREAAHNCPAAAITLRGRVPAPEPDRPSGD</sequence>
<protein>
    <recommendedName>
        <fullName evidence="8">Ferredoxin</fullName>
    </recommendedName>
</protein>
<dbReference type="RefSeq" id="WP_357978831.1">
    <property type="nucleotide sequence ID" value="NZ_JBFAIH010000007.1"/>
</dbReference>
<dbReference type="SUPFAM" id="SSF54862">
    <property type="entry name" value="4Fe-4S ferredoxins"/>
    <property type="match status" value="1"/>
</dbReference>
<evidence type="ECO:0000313" key="11">
    <source>
        <dbReference type="EMBL" id="MEV0364003.1"/>
    </source>
</evidence>
<dbReference type="PROSITE" id="PS51379">
    <property type="entry name" value="4FE4S_FER_2"/>
    <property type="match status" value="1"/>
</dbReference>
<name>A0ABV3F8S8_9NOCA</name>
<dbReference type="EMBL" id="JBFAIH010000007">
    <property type="protein sequence ID" value="MEV0364003.1"/>
    <property type="molecule type" value="Genomic_DNA"/>
</dbReference>
<feature type="region of interest" description="Disordered" evidence="9">
    <location>
        <begin position="1"/>
        <end position="22"/>
    </location>
</feature>
<dbReference type="Pfam" id="PF13459">
    <property type="entry name" value="Fer4_15"/>
    <property type="match status" value="1"/>
</dbReference>